<dbReference type="EMBL" id="JABVXQ010000014">
    <property type="protein sequence ID" value="KAF6078291.1"/>
    <property type="molecule type" value="Genomic_DNA"/>
</dbReference>
<protein>
    <submittedName>
        <fullName evidence="2">Uncharacterized protein</fullName>
    </submittedName>
</protein>
<comment type="caution">
    <text evidence="2">The sequence shown here is derived from an EMBL/GenBank/DDBJ whole genome shotgun (WGS) entry which is preliminary data.</text>
</comment>
<evidence type="ECO:0000313" key="2">
    <source>
        <dbReference type="EMBL" id="KAF6078291.1"/>
    </source>
</evidence>
<organism evidence="2 3">
    <name type="scientific">Phyllostomus discolor</name>
    <name type="common">pale spear-nosed bat</name>
    <dbReference type="NCBI Taxonomy" id="89673"/>
    <lineage>
        <taxon>Eukaryota</taxon>
        <taxon>Metazoa</taxon>
        <taxon>Chordata</taxon>
        <taxon>Craniata</taxon>
        <taxon>Vertebrata</taxon>
        <taxon>Euteleostomi</taxon>
        <taxon>Mammalia</taxon>
        <taxon>Eutheria</taxon>
        <taxon>Laurasiatheria</taxon>
        <taxon>Chiroptera</taxon>
        <taxon>Yangochiroptera</taxon>
        <taxon>Phyllostomidae</taxon>
        <taxon>Phyllostominae</taxon>
        <taxon>Phyllostomus</taxon>
    </lineage>
</organism>
<evidence type="ECO:0000256" key="1">
    <source>
        <dbReference type="SAM" id="MobiDB-lite"/>
    </source>
</evidence>
<proteinExistence type="predicted"/>
<feature type="region of interest" description="Disordered" evidence="1">
    <location>
        <begin position="1"/>
        <end position="22"/>
    </location>
</feature>
<name>A0A834DF26_9CHIR</name>
<accession>A0A834DF26</accession>
<dbReference type="Proteomes" id="UP000664940">
    <property type="component" value="Unassembled WGS sequence"/>
</dbReference>
<sequence>MAKRAQRMPLLKASPGKGGERVWRNKGRDIEQLNVRPQTNNCLVPAGSPEDGGNSMNIPFLLEFTCWSTLDLAFYSAARTFLKWIMTAPCLKFSRALSDPCGSVGWASAHKAKGHQFNSQSGHMPAHGCR</sequence>
<gene>
    <name evidence="2" type="ORF">HJG60_009152</name>
</gene>
<evidence type="ECO:0000313" key="3">
    <source>
        <dbReference type="Proteomes" id="UP000664940"/>
    </source>
</evidence>
<reference evidence="2 3" key="1">
    <citation type="journal article" date="2020" name="Nature">
        <title>Six reference-quality genomes reveal evolution of bat adaptations.</title>
        <authorList>
            <person name="Jebb D."/>
            <person name="Huang Z."/>
            <person name="Pippel M."/>
            <person name="Hughes G.M."/>
            <person name="Lavrichenko K."/>
            <person name="Devanna P."/>
            <person name="Winkler S."/>
            <person name="Jermiin L.S."/>
            <person name="Skirmuntt E.C."/>
            <person name="Katzourakis A."/>
            <person name="Burkitt-Gray L."/>
            <person name="Ray D.A."/>
            <person name="Sullivan K.A.M."/>
            <person name="Roscito J.G."/>
            <person name="Kirilenko B.M."/>
            <person name="Davalos L.M."/>
            <person name="Corthals A.P."/>
            <person name="Power M.L."/>
            <person name="Jones G."/>
            <person name="Ransome R.D."/>
            <person name="Dechmann D.K.N."/>
            <person name="Locatelli A.G."/>
            <person name="Puechmaille S.J."/>
            <person name="Fedrigo O."/>
            <person name="Jarvis E.D."/>
            <person name="Hiller M."/>
            <person name="Vernes S.C."/>
            <person name="Myers E.W."/>
            <person name="Teeling E.C."/>
        </authorList>
    </citation>
    <scope>NUCLEOTIDE SEQUENCE [LARGE SCALE GENOMIC DNA]</scope>
    <source>
        <strain evidence="2">Bat1K_MPI-CBG_1</strain>
    </source>
</reference>
<dbReference type="AlphaFoldDB" id="A0A834DF26"/>